<reference evidence="2 3" key="1">
    <citation type="journal article" date="2024" name="J Genomics">
        <title>Draft genome sequencing and assembly of Favolaschia claudopus CIRM-BRFM 2984 isolated from oak limbs.</title>
        <authorList>
            <person name="Navarro D."/>
            <person name="Drula E."/>
            <person name="Chaduli D."/>
            <person name="Cazenave R."/>
            <person name="Ahrendt S."/>
            <person name="Wang J."/>
            <person name="Lipzen A."/>
            <person name="Daum C."/>
            <person name="Barry K."/>
            <person name="Grigoriev I.V."/>
            <person name="Favel A."/>
            <person name="Rosso M.N."/>
            <person name="Martin F."/>
        </authorList>
    </citation>
    <scope>NUCLEOTIDE SEQUENCE [LARGE SCALE GENOMIC DNA]</scope>
    <source>
        <strain evidence="2 3">CIRM-BRFM 2984</strain>
    </source>
</reference>
<sequence length="573" mass="64153">MICIKAYQKSPVLVMDSRPLTYNYFNPSALYPSSQLPNQSSNFGSNLNFNPPFLPQPTDDFLRPPSPPKAPDSYSTFWSAQEKAAAPAETLSASSIDRILNQPPPSGHAMFSASPQKRTRISSLADFSAMTNRLKSFGQFQSSDNFSLRFATPSKEADDNAASSVDMSDVPFDNLDASPHQSIPPSGQPPKRTKPALTLEQKLDKLFDFLKNELDWTLGETLHHIFFHIDDNHRSRRHGIIVESYLAGKGLYTVSGILDAWLKSPDGRGHTHLPLFDTNTAYLDIRPVRQALTGFAAQICAEQLEQEARQVVKPAGGLRAVIEADEDGVLDDVHVEWNDLRSVIQDATRRIRETQPLAVHFLATIAEPKPRIRNGTMTIRKSRPRENVVINALASLDYCKNDQARLLPLARGILYLSSNVPVEIIAHGCRLGNMPAALAMRKRGRDITVTIHPDGRIMVQAKGINFDNVQHFNRQRDARMGRENIMFYEFTVELAALDLLDKRKRISTSRRPQITVDDLLGMIDQPHWKVIGALQFIEALTNYVPEAEVYKPLATGGNRPVTVCLWSKLSNRR</sequence>
<dbReference type="Proteomes" id="UP001362999">
    <property type="component" value="Unassembled WGS sequence"/>
</dbReference>
<feature type="region of interest" description="Disordered" evidence="1">
    <location>
        <begin position="157"/>
        <end position="194"/>
    </location>
</feature>
<protein>
    <submittedName>
        <fullName evidence="2">Uncharacterized protein</fullName>
    </submittedName>
</protein>
<comment type="caution">
    <text evidence="2">The sequence shown here is derived from an EMBL/GenBank/DDBJ whole genome shotgun (WGS) entry which is preliminary data.</text>
</comment>
<feature type="region of interest" description="Disordered" evidence="1">
    <location>
        <begin position="54"/>
        <end position="74"/>
    </location>
</feature>
<gene>
    <name evidence="2" type="ORF">R3P38DRAFT_3276425</name>
</gene>
<dbReference type="AlphaFoldDB" id="A0AAW0ASG1"/>
<evidence type="ECO:0000313" key="3">
    <source>
        <dbReference type="Proteomes" id="UP001362999"/>
    </source>
</evidence>
<accession>A0AAW0ASG1</accession>
<evidence type="ECO:0000313" key="2">
    <source>
        <dbReference type="EMBL" id="KAK7015588.1"/>
    </source>
</evidence>
<dbReference type="EMBL" id="JAWWNJ010000053">
    <property type="protein sequence ID" value="KAK7015588.1"/>
    <property type="molecule type" value="Genomic_DNA"/>
</dbReference>
<evidence type="ECO:0000256" key="1">
    <source>
        <dbReference type="SAM" id="MobiDB-lite"/>
    </source>
</evidence>
<proteinExistence type="predicted"/>
<name>A0AAW0ASG1_9AGAR</name>
<keyword evidence="3" id="KW-1185">Reference proteome</keyword>
<organism evidence="2 3">
    <name type="scientific">Favolaschia claudopus</name>
    <dbReference type="NCBI Taxonomy" id="2862362"/>
    <lineage>
        <taxon>Eukaryota</taxon>
        <taxon>Fungi</taxon>
        <taxon>Dikarya</taxon>
        <taxon>Basidiomycota</taxon>
        <taxon>Agaricomycotina</taxon>
        <taxon>Agaricomycetes</taxon>
        <taxon>Agaricomycetidae</taxon>
        <taxon>Agaricales</taxon>
        <taxon>Marasmiineae</taxon>
        <taxon>Mycenaceae</taxon>
        <taxon>Favolaschia</taxon>
    </lineage>
</organism>